<evidence type="ECO:0000256" key="5">
    <source>
        <dbReference type="ARBA" id="ARBA00023002"/>
    </source>
</evidence>
<keyword evidence="4 8" id="KW-0884">PQQ biosynthesis</keyword>
<dbReference type="Pfam" id="PF04055">
    <property type="entry name" value="Radical_SAM"/>
    <property type="match status" value="1"/>
</dbReference>
<accession>A0A511M5F1</accession>
<dbReference type="InterPro" id="IPR006638">
    <property type="entry name" value="Elp3/MiaA/NifB-like_rSAM"/>
</dbReference>
<dbReference type="EC" id="1.21.98.4" evidence="8"/>
<evidence type="ECO:0000256" key="8">
    <source>
        <dbReference type="HAMAP-Rule" id="MF_00660"/>
    </source>
</evidence>
<keyword evidence="3 8" id="KW-0479">Metal-binding</keyword>
<reference evidence="10 11" key="1">
    <citation type="submission" date="2019-07" db="EMBL/GenBank/DDBJ databases">
        <title>Whole genome shotgun sequence of Nocardia ninae NBRC 108245.</title>
        <authorList>
            <person name="Hosoyama A."/>
            <person name="Uohara A."/>
            <person name="Ohji S."/>
            <person name="Ichikawa N."/>
        </authorList>
    </citation>
    <scope>NUCLEOTIDE SEQUENCE [LARGE SCALE GENOMIC DNA]</scope>
    <source>
        <strain evidence="10 11">NBRC 108245</strain>
    </source>
</reference>
<dbReference type="GO" id="GO:0009975">
    <property type="term" value="F:cyclase activity"/>
    <property type="evidence" value="ECO:0007669"/>
    <property type="project" value="UniProtKB-UniRule"/>
</dbReference>
<dbReference type="SFLD" id="SFLDF00280">
    <property type="entry name" value="coenzyme_PQQ_synthesis_protein"/>
    <property type="match status" value="1"/>
</dbReference>
<comment type="subunit">
    <text evidence="8">Interacts with PqqD. The interaction is necessary for activity of PqqE.</text>
</comment>
<dbReference type="InterPro" id="IPR023885">
    <property type="entry name" value="4Fe4S-binding_SPASM_dom"/>
</dbReference>
<dbReference type="SFLD" id="SFLDS00029">
    <property type="entry name" value="Radical_SAM"/>
    <property type="match status" value="1"/>
</dbReference>
<dbReference type="NCBIfam" id="TIGR02109">
    <property type="entry name" value="PQQ_syn_pqqE"/>
    <property type="match status" value="1"/>
</dbReference>
<dbReference type="Pfam" id="PF13186">
    <property type="entry name" value="SPASM"/>
    <property type="match status" value="1"/>
</dbReference>
<proteinExistence type="inferred from homology"/>
<dbReference type="PANTHER" id="PTHR11228:SF7">
    <property type="entry name" value="PQQA PEPTIDE CYCLASE"/>
    <property type="match status" value="1"/>
</dbReference>
<keyword evidence="6 8" id="KW-0408">Iron</keyword>
<dbReference type="HAMAP" id="MF_00660">
    <property type="entry name" value="PqqE"/>
    <property type="match status" value="1"/>
</dbReference>
<dbReference type="InterPro" id="IPR007197">
    <property type="entry name" value="rSAM"/>
</dbReference>
<evidence type="ECO:0000313" key="10">
    <source>
        <dbReference type="EMBL" id="GEM35852.1"/>
    </source>
</evidence>
<dbReference type="GO" id="GO:0005506">
    <property type="term" value="F:iron ion binding"/>
    <property type="evidence" value="ECO:0007669"/>
    <property type="project" value="UniProtKB-UniRule"/>
</dbReference>
<dbReference type="InterPro" id="IPR050377">
    <property type="entry name" value="Radical_SAM_PqqE_MftC-like"/>
</dbReference>
<dbReference type="InterPro" id="IPR013785">
    <property type="entry name" value="Aldolase_TIM"/>
</dbReference>
<dbReference type="RefSeq" id="WP_147128144.1">
    <property type="nucleotide sequence ID" value="NZ_BJXA01000001.1"/>
</dbReference>
<evidence type="ECO:0000256" key="6">
    <source>
        <dbReference type="ARBA" id="ARBA00023004"/>
    </source>
</evidence>
<dbReference type="OrthoDB" id="9782387at2"/>
<dbReference type="SFLD" id="SFLDG01386">
    <property type="entry name" value="main_SPASM_domain-containing"/>
    <property type="match status" value="1"/>
</dbReference>
<dbReference type="SFLD" id="SFLDG01067">
    <property type="entry name" value="SPASM/twitch_domain_containing"/>
    <property type="match status" value="1"/>
</dbReference>
<comment type="catalytic activity">
    <reaction evidence="8">
        <text>[PQQ precursor protein] + S-adenosyl-L-methionine = E-Y cross-linked-[PQQ precursor protein] + 5'-deoxyadenosine + L-methionine + H(+)</text>
        <dbReference type="Rhea" id="RHEA:56836"/>
        <dbReference type="Rhea" id="RHEA-COMP:14800"/>
        <dbReference type="Rhea" id="RHEA-COMP:14801"/>
        <dbReference type="ChEBI" id="CHEBI:15378"/>
        <dbReference type="ChEBI" id="CHEBI:17319"/>
        <dbReference type="ChEBI" id="CHEBI:57844"/>
        <dbReference type="ChEBI" id="CHEBI:59789"/>
        <dbReference type="ChEBI" id="CHEBI:141026"/>
        <dbReference type="ChEBI" id="CHEBI:141027"/>
        <dbReference type="EC" id="1.21.98.4"/>
    </reaction>
</comment>
<dbReference type="AlphaFoldDB" id="A0A511M5F1"/>
<comment type="caution">
    <text evidence="10">The sequence shown here is derived from an EMBL/GenBank/DDBJ whole genome shotgun (WGS) entry which is preliminary data.</text>
</comment>
<evidence type="ECO:0000313" key="11">
    <source>
        <dbReference type="Proteomes" id="UP000321424"/>
    </source>
</evidence>
<dbReference type="NCBIfam" id="TIGR04085">
    <property type="entry name" value="rSAM_more_4Fe4S"/>
    <property type="match status" value="1"/>
</dbReference>
<feature type="domain" description="Radical SAM core" evidence="9">
    <location>
        <begin position="6"/>
        <end position="222"/>
    </location>
</feature>
<organism evidence="10 11">
    <name type="scientific">Nocardia ninae NBRC 108245</name>
    <dbReference type="NCBI Taxonomy" id="1210091"/>
    <lineage>
        <taxon>Bacteria</taxon>
        <taxon>Bacillati</taxon>
        <taxon>Actinomycetota</taxon>
        <taxon>Actinomycetes</taxon>
        <taxon>Mycobacteriales</taxon>
        <taxon>Nocardiaceae</taxon>
        <taxon>Nocardia</taxon>
    </lineage>
</organism>
<evidence type="ECO:0000256" key="4">
    <source>
        <dbReference type="ARBA" id="ARBA00022905"/>
    </source>
</evidence>
<dbReference type="InterPro" id="IPR058240">
    <property type="entry name" value="rSAM_sf"/>
</dbReference>
<dbReference type="SMART" id="SM00729">
    <property type="entry name" value="Elp3"/>
    <property type="match status" value="1"/>
</dbReference>
<dbReference type="InterPro" id="IPR017200">
    <property type="entry name" value="PqqE-like"/>
</dbReference>
<feature type="binding site" evidence="8">
    <location>
        <position position="20"/>
    </location>
    <ligand>
        <name>[4Fe-4S] cluster</name>
        <dbReference type="ChEBI" id="CHEBI:49883"/>
        <note>4Fe-4S-S-AdoMet</note>
    </ligand>
</feature>
<dbReference type="UniPathway" id="UPA00539"/>
<gene>
    <name evidence="8 10" type="primary">pqqE</name>
    <name evidence="10" type="ORF">NN4_03710</name>
</gene>
<keyword evidence="2 8" id="KW-0949">S-adenosyl-L-methionine</keyword>
<dbReference type="InterPro" id="IPR011843">
    <property type="entry name" value="PQQ_synth_PqqE_bac"/>
</dbReference>
<keyword evidence="7 8" id="KW-0411">Iron-sulfur</keyword>
<sequence length="359" mass="38753">MTETSVEAPLGMLVELTHRCPLHCPYCSNPVELVSRAGELTFEQWCDVLTQARALGVVQMHFSGGEPLSRRDLPDLVAHARGLGAYVNLVTSGVGLTAERARQLAERGVDHVQLSMQDADPQSADRIAGARVHALKLDAAEAITGAGLPLTVNVVLHRGNIDRVEQIVDLAVGLGADRIELANTQYYGWGLRNRAALLPSAIQLDNARQAMQRAREKYAGGPDLVYVVADYFADRPKPCMDGWGRRQLTVTPGGNVLPCPGASVISTLPVENVLERPLAEIWYSSKAFNAFRGTSWMPEPCRSCPERFTDFGGCRCQAFQFTGDAAATDPVCGLSPDRPLVDAALSEAATAFTMRAQAP</sequence>
<dbReference type="PANTHER" id="PTHR11228">
    <property type="entry name" value="RADICAL SAM DOMAIN PROTEIN"/>
    <property type="match status" value="1"/>
</dbReference>
<dbReference type="GO" id="GO:0016491">
    <property type="term" value="F:oxidoreductase activity"/>
    <property type="evidence" value="ECO:0007669"/>
    <property type="project" value="UniProtKB-KW"/>
</dbReference>
<evidence type="ECO:0000256" key="2">
    <source>
        <dbReference type="ARBA" id="ARBA00022691"/>
    </source>
</evidence>
<protein>
    <recommendedName>
        <fullName evidence="8">PqqA peptide cyclase</fullName>
        <ecNumber evidence="8">1.21.98.4</ecNumber>
    </recommendedName>
    <alternativeName>
        <fullName evidence="8">Coenzyme PQQ synthesis protein E</fullName>
    </alternativeName>
</protein>
<name>A0A511M5F1_9NOCA</name>
<dbReference type="SUPFAM" id="SSF102114">
    <property type="entry name" value="Radical SAM enzymes"/>
    <property type="match status" value="1"/>
</dbReference>
<keyword evidence="11" id="KW-1185">Reference proteome</keyword>
<evidence type="ECO:0000259" key="9">
    <source>
        <dbReference type="PROSITE" id="PS51918"/>
    </source>
</evidence>
<dbReference type="EMBL" id="BJXA01000001">
    <property type="protein sequence ID" value="GEM35852.1"/>
    <property type="molecule type" value="Genomic_DNA"/>
</dbReference>
<dbReference type="PROSITE" id="PS51918">
    <property type="entry name" value="RADICAL_SAM"/>
    <property type="match status" value="1"/>
</dbReference>
<comment type="similarity">
    <text evidence="8">Belongs to the radical SAM superfamily. PqqE family.</text>
</comment>
<comment type="cofactor">
    <cofactor evidence="8">
        <name>[4Fe-4S] cluster</name>
        <dbReference type="ChEBI" id="CHEBI:49883"/>
    </cofactor>
    <text evidence="8">Binds 1 [4Fe-4S] cluster. The cluster is coordinated with 3 cysteines and an exchangeable S-adenosyl-L-methionine.</text>
</comment>
<dbReference type="Gene3D" id="3.20.20.70">
    <property type="entry name" value="Aldolase class I"/>
    <property type="match status" value="1"/>
</dbReference>
<dbReference type="CDD" id="cd01335">
    <property type="entry name" value="Radical_SAM"/>
    <property type="match status" value="1"/>
</dbReference>
<feature type="binding site" evidence="8">
    <location>
        <position position="27"/>
    </location>
    <ligand>
        <name>[4Fe-4S] cluster</name>
        <dbReference type="ChEBI" id="CHEBI:49883"/>
        <note>4Fe-4S-S-AdoMet</note>
    </ligand>
</feature>
<evidence type="ECO:0000256" key="7">
    <source>
        <dbReference type="ARBA" id="ARBA00023014"/>
    </source>
</evidence>
<dbReference type="GO" id="GO:0018189">
    <property type="term" value="P:pyrroloquinoline quinone biosynthetic process"/>
    <property type="evidence" value="ECO:0007669"/>
    <property type="project" value="UniProtKB-UniRule"/>
</dbReference>
<comment type="pathway">
    <text evidence="8">Cofactor biosynthesis; pyrroloquinoline quinone biosynthesis.</text>
</comment>
<evidence type="ECO:0000256" key="3">
    <source>
        <dbReference type="ARBA" id="ARBA00022723"/>
    </source>
</evidence>
<feature type="binding site" evidence="8">
    <location>
        <position position="24"/>
    </location>
    <ligand>
        <name>[4Fe-4S] cluster</name>
        <dbReference type="ChEBI" id="CHEBI:49883"/>
        <note>4Fe-4S-S-AdoMet</note>
    </ligand>
</feature>
<dbReference type="PIRSF" id="PIRSF037420">
    <property type="entry name" value="PQQ_syn_pqqE"/>
    <property type="match status" value="1"/>
</dbReference>
<dbReference type="Proteomes" id="UP000321424">
    <property type="component" value="Unassembled WGS sequence"/>
</dbReference>
<dbReference type="GO" id="GO:1904047">
    <property type="term" value="F:S-adenosyl-L-methionine binding"/>
    <property type="evidence" value="ECO:0007669"/>
    <property type="project" value="UniProtKB-UniRule"/>
</dbReference>
<dbReference type="CDD" id="cd21119">
    <property type="entry name" value="SPASM_PqqE"/>
    <property type="match status" value="1"/>
</dbReference>
<keyword evidence="5 8" id="KW-0560">Oxidoreductase</keyword>
<evidence type="ECO:0000256" key="1">
    <source>
        <dbReference type="ARBA" id="ARBA00022485"/>
    </source>
</evidence>
<comment type="function">
    <text evidence="8">Catalyzes the cross-linking of a glutamate residue and a tyrosine residue in the PqqA protein as part of the biosynthesis of pyrroloquinoline quinone (PQQ).</text>
</comment>
<dbReference type="GO" id="GO:0051539">
    <property type="term" value="F:4 iron, 4 sulfur cluster binding"/>
    <property type="evidence" value="ECO:0007669"/>
    <property type="project" value="UniProtKB-KW"/>
</dbReference>
<keyword evidence="1 8" id="KW-0004">4Fe-4S</keyword>